<keyword evidence="2" id="KW-0808">Transferase</keyword>
<dbReference type="InterPro" id="IPR041726">
    <property type="entry name" value="ACAD10_11_N"/>
</dbReference>
<accession>M3TJX6</accession>
<evidence type="ECO:0000313" key="3">
    <source>
        <dbReference type="Proteomes" id="UP000035009"/>
    </source>
</evidence>
<dbReference type="InterPro" id="IPR011009">
    <property type="entry name" value="Kinase-like_dom_sf"/>
</dbReference>
<evidence type="ECO:0000313" key="2">
    <source>
        <dbReference type="EMBL" id="GAC81786.1"/>
    </source>
</evidence>
<dbReference type="AlphaFoldDB" id="M3TJX6"/>
<dbReference type="Proteomes" id="UP000035009">
    <property type="component" value="Unassembled WGS sequence"/>
</dbReference>
<dbReference type="OrthoDB" id="3806873at2"/>
<comment type="caution">
    <text evidence="2">The sequence shown here is derived from an EMBL/GenBank/DDBJ whole genome shotgun (WGS) entry which is preliminary data.</text>
</comment>
<organism evidence="2 3">
    <name type="scientific">Gordonia malaquae NBRC 108250</name>
    <dbReference type="NCBI Taxonomy" id="1223542"/>
    <lineage>
        <taxon>Bacteria</taxon>
        <taxon>Bacillati</taxon>
        <taxon>Actinomycetota</taxon>
        <taxon>Actinomycetes</taxon>
        <taxon>Mycobacteriales</taxon>
        <taxon>Gordoniaceae</taxon>
        <taxon>Gordonia</taxon>
    </lineage>
</organism>
<dbReference type="InterPro" id="IPR002575">
    <property type="entry name" value="Aminoglycoside_PTrfase"/>
</dbReference>
<dbReference type="Gene3D" id="3.90.1200.10">
    <property type="match status" value="1"/>
</dbReference>
<dbReference type="CDD" id="cd05154">
    <property type="entry name" value="ACAD10_11_N-like"/>
    <property type="match status" value="1"/>
</dbReference>
<protein>
    <submittedName>
        <fullName evidence="2">Putative phosphotransferase</fullName>
    </submittedName>
</protein>
<dbReference type="SUPFAM" id="SSF56112">
    <property type="entry name" value="Protein kinase-like (PK-like)"/>
    <property type="match status" value="1"/>
</dbReference>
<dbReference type="Pfam" id="PF01636">
    <property type="entry name" value="APH"/>
    <property type="match status" value="1"/>
</dbReference>
<feature type="domain" description="Aminoglycoside phosphotransferase" evidence="1">
    <location>
        <begin position="32"/>
        <end position="264"/>
    </location>
</feature>
<dbReference type="Gene3D" id="3.30.200.20">
    <property type="entry name" value="Phosphorylase Kinase, domain 1"/>
    <property type="match status" value="1"/>
</dbReference>
<dbReference type="InterPro" id="IPR052898">
    <property type="entry name" value="ACAD10-like"/>
</dbReference>
<gene>
    <name evidence="2" type="ORF">GM1_045_00020</name>
</gene>
<dbReference type="STRING" id="410332.SAMN04488550_0669"/>
<reference evidence="2 3" key="1">
    <citation type="submission" date="2013-02" db="EMBL/GenBank/DDBJ databases">
        <title>Whole genome shotgun sequence of Gordonia malaquae NBRC 108250.</title>
        <authorList>
            <person name="Yoshida I."/>
            <person name="Hosoyama A."/>
            <person name="Tsuchikane K."/>
            <person name="Ando Y."/>
            <person name="Baba S."/>
            <person name="Ohji S."/>
            <person name="Hamada M."/>
            <person name="Tamura T."/>
            <person name="Yamazoe A."/>
            <person name="Yamazaki S."/>
            <person name="Fujita N."/>
        </authorList>
    </citation>
    <scope>NUCLEOTIDE SEQUENCE [LARGE SCALE GENOMIC DNA]</scope>
    <source>
        <strain evidence="2 3">NBRC 108250</strain>
    </source>
</reference>
<sequence length="340" mass="36491">MSGDVDTPGLDLKVLGAWLPSHVDGAGSDLSATLIAGGKSNLTYRISDGESTWILRRPPVGKLLATAHDMGREHRMMSALAPTSVPVPHMHAFCDDVDVLGAPFYVMSDVNGVPYRSQHELRALGEARTKAISERLVDTLVDLHHVDPAEVGLADAGRPEGFLGRQVERWRKQFAAAHTRDLPTMEALYAQLVERVPADGAPGIVHGDYRLDNVLVDPDDRPAAVIDWELATIGDSLTDLALMLVYGRFAAITEGAVSDVNQAPGYLTEDEVIARYAAASHRDLGDFGFYLALACFKLAGIVEGIYYRFGQGQTVGEGFADVGAGVFPLLDAGLAALKEN</sequence>
<dbReference type="PANTHER" id="PTHR47829:SF1">
    <property type="entry name" value="HAD FAMILY PHOSPHATASE"/>
    <property type="match status" value="1"/>
</dbReference>
<dbReference type="RefSeq" id="WP_008381823.1">
    <property type="nucleotide sequence ID" value="NZ_BAOP01000045.1"/>
</dbReference>
<dbReference type="EMBL" id="BAOP01000045">
    <property type="protein sequence ID" value="GAC81786.1"/>
    <property type="molecule type" value="Genomic_DNA"/>
</dbReference>
<name>M3TJX6_GORML</name>
<dbReference type="GO" id="GO:0016740">
    <property type="term" value="F:transferase activity"/>
    <property type="evidence" value="ECO:0007669"/>
    <property type="project" value="UniProtKB-KW"/>
</dbReference>
<dbReference type="PANTHER" id="PTHR47829">
    <property type="entry name" value="HYDROLASE, PUTATIVE (AFU_ORTHOLOGUE AFUA_1G12880)-RELATED"/>
    <property type="match status" value="1"/>
</dbReference>
<dbReference type="eggNOG" id="COG3173">
    <property type="taxonomic scope" value="Bacteria"/>
</dbReference>
<proteinExistence type="predicted"/>
<keyword evidence="3" id="KW-1185">Reference proteome</keyword>
<evidence type="ECO:0000259" key="1">
    <source>
        <dbReference type="Pfam" id="PF01636"/>
    </source>
</evidence>